<dbReference type="Proteomes" id="UP000310314">
    <property type="component" value="Unassembled WGS sequence"/>
</dbReference>
<evidence type="ECO:0000259" key="2">
    <source>
        <dbReference type="SMART" id="SM00255"/>
    </source>
</evidence>
<reference evidence="3 4" key="1">
    <citation type="submission" date="2019-05" db="EMBL/GenBank/DDBJ databases">
        <authorList>
            <person name="Zhang J.-Y."/>
            <person name="Feg X."/>
            <person name="Du Z.-J."/>
        </authorList>
    </citation>
    <scope>NUCLEOTIDE SEQUENCE [LARGE SCALE GENOMIC DNA]</scope>
    <source>
        <strain evidence="3 4">RZ26</strain>
    </source>
</reference>
<evidence type="ECO:0000256" key="1">
    <source>
        <dbReference type="SAM" id="MobiDB-lite"/>
    </source>
</evidence>
<feature type="compositionally biased region" description="Polar residues" evidence="1">
    <location>
        <begin position="298"/>
        <end position="313"/>
    </location>
</feature>
<dbReference type="InterPro" id="IPR052293">
    <property type="entry name" value="SRRP"/>
</dbReference>
<sequence>MGENLNINTIYTSEDTAVMQHLVKRLKSSEKDAAISIWNDNPILPEQAWKPRDESRFRQTDIFILLVSDAFMHSQFIQQLEFKMVIDQYKAGKSTVIPIILDQCPWDIDFRSDDYNFNMNELGVLPEGAKPIKEWESSEQVYNDIAKEIKAVIASLSPDSIQEEPEEDKGELSANLKEEEQIAIAFDEEKEVKEDKTLQEEIEAKRQTEENRLMEEAEAKQRALEEQKLQKEAETKARAEEQRRSEAELKRKAEEQKLREAEESRKLEETRRKKEEAELKNQEEQERWKLEQQKKQEVAQNNTPVEETLEQSQSKSRKKFLIAGIIAALAIIGIWTFNSGTDEAIEPAVDTNSVDVEDSIPVEKTETEPVVEEESLPELVIGDQYDGGIVFAIDSDGKSGKVVHIDDAGPMPWADAMIIHDKLGKGWRLPTLDELKVLYNSLGQGASNSAEFADKLYWSATPYDEFQARLLQFRTGNTSYHYNKEAEHRQFLVRAVRDFTR</sequence>
<dbReference type="Pfam" id="PF13676">
    <property type="entry name" value="TIR_2"/>
    <property type="match status" value="1"/>
</dbReference>
<feature type="region of interest" description="Disordered" evidence="1">
    <location>
        <begin position="186"/>
        <end position="313"/>
    </location>
</feature>
<gene>
    <name evidence="3" type="ORF">FEE95_11505</name>
</gene>
<dbReference type="RefSeq" id="WP_138658092.1">
    <property type="nucleotide sequence ID" value="NZ_VATY01000002.1"/>
</dbReference>
<dbReference type="InterPro" id="IPR035897">
    <property type="entry name" value="Toll_tir_struct_dom_sf"/>
</dbReference>
<dbReference type="InterPro" id="IPR000157">
    <property type="entry name" value="TIR_dom"/>
</dbReference>
<evidence type="ECO:0000313" key="3">
    <source>
        <dbReference type="EMBL" id="TMM57110.1"/>
    </source>
</evidence>
<dbReference type="PANTHER" id="PTHR12239">
    <property type="entry name" value="PROTEIN CBG20215-RELATED"/>
    <property type="match status" value="1"/>
</dbReference>
<dbReference type="SMART" id="SM00255">
    <property type="entry name" value="TIR"/>
    <property type="match status" value="1"/>
</dbReference>
<feature type="compositionally biased region" description="Basic and acidic residues" evidence="1">
    <location>
        <begin position="190"/>
        <end position="297"/>
    </location>
</feature>
<name>A0A5S3PQU3_9FLAO</name>
<dbReference type="EMBL" id="VATY01000002">
    <property type="protein sequence ID" value="TMM57110.1"/>
    <property type="molecule type" value="Genomic_DNA"/>
</dbReference>
<dbReference type="Gene3D" id="3.40.50.10140">
    <property type="entry name" value="Toll/interleukin-1 receptor homology (TIR) domain"/>
    <property type="match status" value="1"/>
</dbReference>
<protein>
    <submittedName>
        <fullName evidence="3">TIR domain-containing protein</fullName>
    </submittedName>
</protein>
<feature type="domain" description="TIR" evidence="2">
    <location>
        <begin position="4"/>
        <end position="159"/>
    </location>
</feature>
<dbReference type="PANTHER" id="PTHR12239:SF41">
    <property type="entry name" value="MEMBRANE ASSOCIATED PROTEIN, PUTATIVE-RELATED"/>
    <property type="match status" value="1"/>
</dbReference>
<dbReference type="OrthoDB" id="1426235at2"/>
<dbReference type="SUPFAM" id="SSF52200">
    <property type="entry name" value="Toll/Interleukin receptor TIR domain"/>
    <property type="match status" value="1"/>
</dbReference>
<accession>A0A5S3PQU3</accession>
<organism evidence="3 4">
    <name type="scientific">Maribacter algarum</name>
    <name type="common">ex Zhang et al. 2020</name>
    <dbReference type="NCBI Taxonomy" id="2578118"/>
    <lineage>
        <taxon>Bacteria</taxon>
        <taxon>Pseudomonadati</taxon>
        <taxon>Bacteroidota</taxon>
        <taxon>Flavobacteriia</taxon>
        <taxon>Flavobacteriales</taxon>
        <taxon>Flavobacteriaceae</taxon>
        <taxon>Maribacter</taxon>
    </lineage>
</organism>
<dbReference type="AlphaFoldDB" id="A0A5S3PQU3"/>
<dbReference type="GO" id="GO:0007165">
    <property type="term" value="P:signal transduction"/>
    <property type="evidence" value="ECO:0007669"/>
    <property type="project" value="InterPro"/>
</dbReference>
<comment type="caution">
    <text evidence="3">The sequence shown here is derived from an EMBL/GenBank/DDBJ whole genome shotgun (WGS) entry which is preliminary data.</text>
</comment>
<keyword evidence="4" id="KW-1185">Reference proteome</keyword>
<proteinExistence type="predicted"/>
<evidence type="ECO:0000313" key="4">
    <source>
        <dbReference type="Proteomes" id="UP000310314"/>
    </source>
</evidence>